<feature type="chain" id="PRO_5022942591" description="Carboxypeptidase regulatory-like domain-containing protein" evidence="1">
    <location>
        <begin position="24"/>
        <end position="147"/>
    </location>
</feature>
<keyword evidence="1" id="KW-0732">Signal</keyword>
<name>A0A5C6C387_9BACT</name>
<dbReference type="RefSeq" id="WP_146597248.1">
    <property type="nucleotide sequence ID" value="NZ_SJPT01000013.1"/>
</dbReference>
<proteinExistence type="predicted"/>
<evidence type="ECO:0000313" key="3">
    <source>
        <dbReference type="Proteomes" id="UP000316304"/>
    </source>
</evidence>
<dbReference type="OrthoDB" id="289094at2"/>
<gene>
    <name evidence="2" type="ORF">Pla52o_53250</name>
</gene>
<evidence type="ECO:0000313" key="2">
    <source>
        <dbReference type="EMBL" id="TWU17319.1"/>
    </source>
</evidence>
<reference evidence="2 3" key="1">
    <citation type="submission" date="2019-02" db="EMBL/GenBank/DDBJ databases">
        <title>Deep-cultivation of Planctomycetes and their phenomic and genomic characterization uncovers novel biology.</title>
        <authorList>
            <person name="Wiegand S."/>
            <person name="Jogler M."/>
            <person name="Boedeker C."/>
            <person name="Pinto D."/>
            <person name="Vollmers J."/>
            <person name="Rivas-Marin E."/>
            <person name="Kohn T."/>
            <person name="Peeters S.H."/>
            <person name="Heuer A."/>
            <person name="Rast P."/>
            <person name="Oberbeckmann S."/>
            <person name="Bunk B."/>
            <person name="Jeske O."/>
            <person name="Meyerdierks A."/>
            <person name="Storesund J.E."/>
            <person name="Kallscheuer N."/>
            <person name="Luecker S."/>
            <person name="Lage O.M."/>
            <person name="Pohl T."/>
            <person name="Merkel B.J."/>
            <person name="Hornburger P."/>
            <person name="Mueller R.-W."/>
            <person name="Bruemmer F."/>
            <person name="Labrenz M."/>
            <person name="Spormann A.M."/>
            <person name="Op Den Camp H."/>
            <person name="Overmann J."/>
            <person name="Amann R."/>
            <person name="Jetten M.S.M."/>
            <person name="Mascher T."/>
            <person name="Medema M.H."/>
            <person name="Devos D.P."/>
            <person name="Kaster A.-K."/>
            <person name="Ovreas L."/>
            <person name="Rohde M."/>
            <person name="Galperin M.Y."/>
            <person name="Jogler C."/>
        </authorList>
    </citation>
    <scope>NUCLEOTIDE SEQUENCE [LARGE SCALE GENOMIC DNA]</scope>
    <source>
        <strain evidence="2 3">Pla52o</strain>
    </source>
</reference>
<organism evidence="2 3">
    <name type="scientific">Novipirellula galeiformis</name>
    <dbReference type="NCBI Taxonomy" id="2528004"/>
    <lineage>
        <taxon>Bacteria</taxon>
        <taxon>Pseudomonadati</taxon>
        <taxon>Planctomycetota</taxon>
        <taxon>Planctomycetia</taxon>
        <taxon>Pirellulales</taxon>
        <taxon>Pirellulaceae</taxon>
        <taxon>Novipirellula</taxon>
    </lineage>
</organism>
<dbReference type="EMBL" id="SJPT01000013">
    <property type="protein sequence ID" value="TWU17319.1"/>
    <property type="molecule type" value="Genomic_DNA"/>
</dbReference>
<feature type="signal peptide" evidence="1">
    <location>
        <begin position="1"/>
        <end position="23"/>
    </location>
</feature>
<dbReference type="Proteomes" id="UP000316304">
    <property type="component" value="Unassembled WGS sequence"/>
</dbReference>
<sequence length="147" mass="15200" precursor="true">MSNKRTYTGGAARFKLPCCGVIACVVAVCLSGCGDSGPQRYQVSGNVTHDGKPVPKGSVLFQPEGSAGSGSEYGVAVIQDGRFDTAAEGGRGVLGGAYTVAIEAFDGSDVDLDMMPDGRSLANGYRKPLELPKADSNLDFELTESSK</sequence>
<keyword evidence="3" id="KW-1185">Reference proteome</keyword>
<evidence type="ECO:0000256" key="1">
    <source>
        <dbReference type="SAM" id="SignalP"/>
    </source>
</evidence>
<comment type="caution">
    <text evidence="2">The sequence shown here is derived from an EMBL/GenBank/DDBJ whole genome shotgun (WGS) entry which is preliminary data.</text>
</comment>
<protein>
    <recommendedName>
        <fullName evidence="4">Carboxypeptidase regulatory-like domain-containing protein</fullName>
    </recommendedName>
</protein>
<accession>A0A5C6C387</accession>
<dbReference type="AlphaFoldDB" id="A0A5C6C387"/>
<evidence type="ECO:0008006" key="4">
    <source>
        <dbReference type="Google" id="ProtNLM"/>
    </source>
</evidence>